<evidence type="ECO:0000313" key="1">
    <source>
        <dbReference type="EMBL" id="GGA17345.1"/>
    </source>
</evidence>
<dbReference type="Proteomes" id="UP000628017">
    <property type="component" value="Unassembled WGS sequence"/>
</dbReference>
<organism evidence="1 2">
    <name type="scientific">Neptunicoccus cionae</name>
    <dbReference type="NCBI Taxonomy" id="2035344"/>
    <lineage>
        <taxon>Bacteria</taxon>
        <taxon>Pseudomonadati</taxon>
        <taxon>Pseudomonadota</taxon>
        <taxon>Alphaproteobacteria</taxon>
        <taxon>Rhodobacterales</taxon>
        <taxon>Paracoccaceae</taxon>
        <taxon>Neptunicoccus</taxon>
    </lineage>
</organism>
<evidence type="ECO:0000313" key="2">
    <source>
        <dbReference type="Proteomes" id="UP000628017"/>
    </source>
</evidence>
<sequence length="96" mass="10799">MTIPTTLNKVVEEQITRVIREKFNLDSNSVIEVSSIEVDQNEHKIRIEVLITTTERPEELARGYFGLTGKVRDALGADWSGFFPVITPQINSGMHA</sequence>
<name>A0A916VPM9_9RHOB</name>
<dbReference type="RefSeq" id="WP_188673479.1">
    <property type="nucleotide sequence ID" value="NZ_BMKA01000002.1"/>
</dbReference>
<reference evidence="1" key="2">
    <citation type="submission" date="2020-09" db="EMBL/GenBank/DDBJ databases">
        <authorList>
            <person name="Sun Q."/>
            <person name="Zhou Y."/>
        </authorList>
    </citation>
    <scope>NUCLEOTIDE SEQUENCE</scope>
    <source>
        <strain evidence="1">CGMCC 1.15880</strain>
    </source>
</reference>
<keyword evidence="2" id="KW-1185">Reference proteome</keyword>
<dbReference type="EMBL" id="BMKA01000002">
    <property type="protein sequence ID" value="GGA17345.1"/>
    <property type="molecule type" value="Genomic_DNA"/>
</dbReference>
<dbReference type="AlphaFoldDB" id="A0A916VPM9"/>
<comment type="caution">
    <text evidence="1">The sequence shown here is derived from an EMBL/GenBank/DDBJ whole genome shotgun (WGS) entry which is preliminary data.</text>
</comment>
<gene>
    <name evidence="1" type="ORF">GCM10011498_17430</name>
</gene>
<accession>A0A916VPM9</accession>
<reference evidence="1" key="1">
    <citation type="journal article" date="2014" name="Int. J. Syst. Evol. Microbiol.">
        <title>Complete genome sequence of Corynebacterium casei LMG S-19264T (=DSM 44701T), isolated from a smear-ripened cheese.</title>
        <authorList>
            <consortium name="US DOE Joint Genome Institute (JGI-PGF)"/>
            <person name="Walter F."/>
            <person name="Albersmeier A."/>
            <person name="Kalinowski J."/>
            <person name="Ruckert C."/>
        </authorList>
    </citation>
    <scope>NUCLEOTIDE SEQUENCE</scope>
    <source>
        <strain evidence="1">CGMCC 1.15880</strain>
    </source>
</reference>
<protein>
    <submittedName>
        <fullName evidence="1">Uncharacterized protein</fullName>
    </submittedName>
</protein>
<proteinExistence type="predicted"/>